<organism evidence="2 3">
    <name type="scientific">Helianthus annuus</name>
    <name type="common">Common sunflower</name>
    <dbReference type="NCBI Taxonomy" id="4232"/>
    <lineage>
        <taxon>Eukaryota</taxon>
        <taxon>Viridiplantae</taxon>
        <taxon>Streptophyta</taxon>
        <taxon>Embryophyta</taxon>
        <taxon>Tracheophyta</taxon>
        <taxon>Spermatophyta</taxon>
        <taxon>Magnoliopsida</taxon>
        <taxon>eudicotyledons</taxon>
        <taxon>Gunneridae</taxon>
        <taxon>Pentapetalae</taxon>
        <taxon>asterids</taxon>
        <taxon>campanulids</taxon>
        <taxon>Asterales</taxon>
        <taxon>Asteraceae</taxon>
        <taxon>Asteroideae</taxon>
        <taxon>Heliantheae alliance</taxon>
        <taxon>Heliantheae</taxon>
        <taxon>Helianthus</taxon>
    </lineage>
</organism>
<feature type="signal peptide" evidence="1">
    <location>
        <begin position="1"/>
        <end position="24"/>
    </location>
</feature>
<dbReference type="AlphaFoldDB" id="A0A9K3I9F1"/>
<gene>
    <name evidence="2" type="ORF">HanXRQr2_Chr09g0408061</name>
</gene>
<dbReference type="Proteomes" id="UP000215914">
    <property type="component" value="Unassembled WGS sequence"/>
</dbReference>
<proteinExistence type="predicted"/>
<reference evidence="2" key="2">
    <citation type="submission" date="2020-06" db="EMBL/GenBank/DDBJ databases">
        <title>Helianthus annuus Genome sequencing and assembly Release 2.</title>
        <authorList>
            <person name="Gouzy J."/>
            <person name="Langlade N."/>
            <person name="Munos S."/>
        </authorList>
    </citation>
    <scope>NUCLEOTIDE SEQUENCE</scope>
    <source>
        <tissue evidence="2">Leaves</tissue>
    </source>
</reference>
<comment type="caution">
    <text evidence="2">The sequence shown here is derived from an EMBL/GenBank/DDBJ whole genome shotgun (WGS) entry which is preliminary data.</text>
</comment>
<dbReference type="EMBL" id="MNCJ02000324">
    <property type="protein sequence ID" value="KAF5792627.1"/>
    <property type="molecule type" value="Genomic_DNA"/>
</dbReference>
<dbReference type="Gramene" id="mRNA:HanXRQr2_Chr09g0408061">
    <property type="protein sequence ID" value="CDS:HanXRQr2_Chr09g0408061.1"/>
    <property type="gene ID" value="HanXRQr2_Chr09g0408061"/>
</dbReference>
<evidence type="ECO:0000313" key="2">
    <source>
        <dbReference type="EMBL" id="KAF5792627.1"/>
    </source>
</evidence>
<evidence type="ECO:0008006" key="4">
    <source>
        <dbReference type="Google" id="ProtNLM"/>
    </source>
</evidence>
<sequence length="72" mass="8297">MMCLINLTTLVFAIFITPIHQAATTNNTINSLDASLSEGLYWTRRIIYMKVHANLCNMIVTYEVDKNFARDR</sequence>
<evidence type="ECO:0000313" key="3">
    <source>
        <dbReference type="Proteomes" id="UP000215914"/>
    </source>
</evidence>
<accession>A0A9K3I9F1</accession>
<evidence type="ECO:0000256" key="1">
    <source>
        <dbReference type="SAM" id="SignalP"/>
    </source>
</evidence>
<keyword evidence="3" id="KW-1185">Reference proteome</keyword>
<name>A0A9K3I9F1_HELAN</name>
<reference evidence="2" key="1">
    <citation type="journal article" date="2017" name="Nature">
        <title>The sunflower genome provides insights into oil metabolism, flowering and Asterid evolution.</title>
        <authorList>
            <person name="Badouin H."/>
            <person name="Gouzy J."/>
            <person name="Grassa C.J."/>
            <person name="Murat F."/>
            <person name="Staton S.E."/>
            <person name="Cottret L."/>
            <person name="Lelandais-Briere C."/>
            <person name="Owens G.L."/>
            <person name="Carrere S."/>
            <person name="Mayjonade B."/>
            <person name="Legrand L."/>
            <person name="Gill N."/>
            <person name="Kane N.C."/>
            <person name="Bowers J.E."/>
            <person name="Hubner S."/>
            <person name="Bellec A."/>
            <person name="Berard A."/>
            <person name="Berges H."/>
            <person name="Blanchet N."/>
            <person name="Boniface M.C."/>
            <person name="Brunel D."/>
            <person name="Catrice O."/>
            <person name="Chaidir N."/>
            <person name="Claudel C."/>
            <person name="Donnadieu C."/>
            <person name="Faraut T."/>
            <person name="Fievet G."/>
            <person name="Helmstetter N."/>
            <person name="King M."/>
            <person name="Knapp S.J."/>
            <person name="Lai Z."/>
            <person name="Le Paslier M.C."/>
            <person name="Lippi Y."/>
            <person name="Lorenzon L."/>
            <person name="Mandel J.R."/>
            <person name="Marage G."/>
            <person name="Marchand G."/>
            <person name="Marquand E."/>
            <person name="Bret-Mestries E."/>
            <person name="Morien E."/>
            <person name="Nambeesan S."/>
            <person name="Nguyen T."/>
            <person name="Pegot-Espagnet P."/>
            <person name="Pouilly N."/>
            <person name="Raftis F."/>
            <person name="Sallet E."/>
            <person name="Schiex T."/>
            <person name="Thomas J."/>
            <person name="Vandecasteele C."/>
            <person name="Vares D."/>
            <person name="Vear F."/>
            <person name="Vautrin S."/>
            <person name="Crespi M."/>
            <person name="Mangin B."/>
            <person name="Burke J.M."/>
            <person name="Salse J."/>
            <person name="Munos S."/>
            <person name="Vincourt P."/>
            <person name="Rieseberg L.H."/>
            <person name="Langlade N.B."/>
        </authorList>
    </citation>
    <scope>NUCLEOTIDE SEQUENCE</scope>
    <source>
        <tissue evidence="2">Leaves</tissue>
    </source>
</reference>
<protein>
    <recommendedName>
        <fullName evidence="4">Secreted protein</fullName>
    </recommendedName>
</protein>
<feature type="chain" id="PRO_5039909279" description="Secreted protein" evidence="1">
    <location>
        <begin position="25"/>
        <end position="72"/>
    </location>
</feature>
<keyword evidence="1" id="KW-0732">Signal</keyword>